<dbReference type="InterPro" id="IPR021409">
    <property type="entry name" value="DUF3047"/>
</dbReference>
<gene>
    <name evidence="1" type="ORF">Q8A70_02485</name>
</gene>
<comment type="caution">
    <text evidence="1">The sequence shown here is derived from an EMBL/GenBank/DDBJ whole genome shotgun (WGS) entry which is preliminary data.</text>
</comment>
<evidence type="ECO:0000313" key="2">
    <source>
        <dbReference type="Proteomes" id="UP001230156"/>
    </source>
</evidence>
<keyword evidence="2" id="KW-1185">Reference proteome</keyword>
<reference evidence="2" key="1">
    <citation type="submission" date="2023-08" db="EMBL/GenBank/DDBJ databases">
        <title>Rhodospirillaceae gen. nov., a novel taxon isolated from the Yangtze River Yuezi River estuary sludge.</title>
        <authorList>
            <person name="Ruan L."/>
        </authorList>
    </citation>
    <scope>NUCLEOTIDE SEQUENCE [LARGE SCALE GENOMIC DNA]</scope>
    <source>
        <strain evidence="2">R-7</strain>
    </source>
</reference>
<organism evidence="1 2">
    <name type="scientific">Dongia sedimenti</name>
    <dbReference type="NCBI Taxonomy" id="3064282"/>
    <lineage>
        <taxon>Bacteria</taxon>
        <taxon>Pseudomonadati</taxon>
        <taxon>Pseudomonadota</taxon>
        <taxon>Alphaproteobacteria</taxon>
        <taxon>Rhodospirillales</taxon>
        <taxon>Dongiaceae</taxon>
        <taxon>Dongia</taxon>
    </lineage>
</organism>
<dbReference type="PROSITE" id="PS51318">
    <property type="entry name" value="TAT"/>
    <property type="match status" value="1"/>
</dbReference>
<accession>A0ABU0YFM6</accession>
<dbReference type="Proteomes" id="UP001230156">
    <property type="component" value="Unassembled WGS sequence"/>
</dbReference>
<protein>
    <submittedName>
        <fullName evidence="1">DUF3047 domain-containing protein</fullName>
    </submittedName>
</protein>
<evidence type="ECO:0000313" key="1">
    <source>
        <dbReference type="EMBL" id="MDQ7246511.1"/>
    </source>
</evidence>
<name>A0ABU0YFM6_9PROT</name>
<sequence>MCGLPHHAGCAHGADGHDRRTLLKRLMALGLTAPLANLVLDRRAMAATSFLDRGEFMDGVTALVARAKSPELREAKPFDLTGRELPWKDLGITLAKGQEATFLIGGRVWLAREADLWVEPGVAFHVRTRGTRPMFNPMSNTGTLTAGADGPLEMARSLVEFQDPKGELAVPKEDYAKADAHIYGIVLVWNGSAQAGIQSLLSHGDVDGILGTELARLQSPRKLPEGWHNFFMLGGGPVIFNDIGNGAIAVEPLKNAGILQRPVGLELKPGTKLSWRWIVEELPSHLPENQLTSHDYLSIAAEFDDGLDLTYFWSASLPVGTAFRCPIPRWTPLEFHMAVRSGFADLGKWVSDERDIYADYQQHIGGPAKTVVNVWLLGVSLFQRRAGSARFADMQVSQPGAETLKL</sequence>
<proteinExistence type="predicted"/>
<dbReference type="InterPro" id="IPR006311">
    <property type="entry name" value="TAT_signal"/>
</dbReference>
<dbReference type="EMBL" id="JAUYVI010000001">
    <property type="protein sequence ID" value="MDQ7246511.1"/>
    <property type="molecule type" value="Genomic_DNA"/>
</dbReference>
<dbReference type="Pfam" id="PF11249">
    <property type="entry name" value="DUF3047"/>
    <property type="match status" value="1"/>
</dbReference>
<dbReference type="RefSeq" id="WP_379953902.1">
    <property type="nucleotide sequence ID" value="NZ_JAUYVI010000001.1"/>
</dbReference>